<evidence type="ECO:0000313" key="2">
    <source>
        <dbReference type="EMBL" id="SPY07722.1"/>
    </source>
</evidence>
<feature type="compositionally biased region" description="Low complexity" evidence="1">
    <location>
        <begin position="53"/>
        <end position="70"/>
    </location>
</feature>
<proteinExistence type="predicted"/>
<protein>
    <submittedName>
        <fullName evidence="2">Uncharacterized protein</fullName>
    </submittedName>
</protein>
<organism evidence="2 3">
    <name type="scientific">Oligella urethralis</name>
    <dbReference type="NCBI Taxonomy" id="90245"/>
    <lineage>
        <taxon>Bacteria</taxon>
        <taxon>Pseudomonadati</taxon>
        <taxon>Pseudomonadota</taxon>
        <taxon>Betaproteobacteria</taxon>
        <taxon>Burkholderiales</taxon>
        <taxon>Alcaligenaceae</taxon>
        <taxon>Oligella</taxon>
    </lineage>
</organism>
<dbReference type="AlphaFoldDB" id="A0A2X1UKM9"/>
<evidence type="ECO:0000256" key="1">
    <source>
        <dbReference type="SAM" id="MobiDB-lite"/>
    </source>
</evidence>
<gene>
    <name evidence="2" type="ORF">NCTC11009_00934</name>
</gene>
<feature type="region of interest" description="Disordered" evidence="1">
    <location>
        <begin position="48"/>
        <end position="93"/>
    </location>
</feature>
<dbReference type="Proteomes" id="UP000250242">
    <property type="component" value="Unassembled WGS sequence"/>
</dbReference>
<reference evidence="2 3" key="1">
    <citation type="submission" date="2018-06" db="EMBL/GenBank/DDBJ databases">
        <authorList>
            <consortium name="Pathogen Informatics"/>
            <person name="Doyle S."/>
        </authorList>
    </citation>
    <scope>NUCLEOTIDE SEQUENCE [LARGE SCALE GENOMIC DNA]</scope>
    <source>
        <strain evidence="2 3">NCTC11009</strain>
    </source>
</reference>
<name>A0A2X1UKM9_9BURK</name>
<sequence length="170" mass="19336">MTFRVLLQKSIVELEKLFIDSQNDQVILSQLENELKYRKTSRASKLLKRVETAQKTSESQSTTEITSPESPNVLVRPSTETRTSKLRVKQPPSSSVRPIFTLEESYQVLGVVSASSWEVIEQARRDIVERSRPDLIAELSEQQKERVRVDAYRANQAYAILVSAQIVGKT</sequence>
<accession>A0A2X1UKM9</accession>
<dbReference type="InterPro" id="IPR036869">
    <property type="entry name" value="J_dom_sf"/>
</dbReference>
<dbReference type="EMBL" id="UATH01000001">
    <property type="protein sequence ID" value="SPY07722.1"/>
    <property type="molecule type" value="Genomic_DNA"/>
</dbReference>
<evidence type="ECO:0000313" key="3">
    <source>
        <dbReference type="Proteomes" id="UP000250242"/>
    </source>
</evidence>
<dbReference type="SUPFAM" id="SSF46565">
    <property type="entry name" value="Chaperone J-domain"/>
    <property type="match status" value="1"/>
</dbReference>